<evidence type="ECO:0000259" key="1">
    <source>
        <dbReference type="Pfam" id="PF00109"/>
    </source>
</evidence>
<dbReference type="InterPro" id="IPR016039">
    <property type="entry name" value="Thiolase-like"/>
</dbReference>
<sequence>MIRCSIATIIMSPKPQQETLVQPESLGDADAGNRVVITGMAGSFPDSYNVKQLEEILYNKVNPVVSREPRWEYNHPEIANHTGQAPDLKHFDAHFFKVHACTY</sequence>
<dbReference type="EMBL" id="FZQP02002647">
    <property type="protein sequence ID" value="VVC96281.1"/>
    <property type="molecule type" value="Genomic_DNA"/>
</dbReference>
<accession>A0A5E4QGX3</accession>
<dbReference type="Proteomes" id="UP000324832">
    <property type="component" value="Unassembled WGS sequence"/>
</dbReference>
<dbReference type="Gene3D" id="3.40.47.10">
    <property type="match status" value="1"/>
</dbReference>
<gene>
    <name evidence="2" type="ORF">LSINAPIS_LOCUS7819</name>
</gene>
<feature type="domain" description="Beta-ketoacyl synthase-like N-terminal" evidence="1">
    <location>
        <begin position="33"/>
        <end position="99"/>
    </location>
</feature>
<evidence type="ECO:0000313" key="2">
    <source>
        <dbReference type="EMBL" id="VVC96281.1"/>
    </source>
</evidence>
<dbReference type="GO" id="GO:0016746">
    <property type="term" value="F:acyltransferase activity"/>
    <property type="evidence" value="ECO:0007669"/>
    <property type="project" value="InterPro"/>
</dbReference>
<organism evidence="2 3">
    <name type="scientific">Leptidea sinapis</name>
    <dbReference type="NCBI Taxonomy" id="189913"/>
    <lineage>
        <taxon>Eukaryota</taxon>
        <taxon>Metazoa</taxon>
        <taxon>Ecdysozoa</taxon>
        <taxon>Arthropoda</taxon>
        <taxon>Hexapoda</taxon>
        <taxon>Insecta</taxon>
        <taxon>Pterygota</taxon>
        <taxon>Neoptera</taxon>
        <taxon>Endopterygota</taxon>
        <taxon>Lepidoptera</taxon>
        <taxon>Glossata</taxon>
        <taxon>Ditrysia</taxon>
        <taxon>Papilionoidea</taxon>
        <taxon>Pieridae</taxon>
        <taxon>Dismorphiinae</taxon>
        <taxon>Leptidea</taxon>
    </lineage>
</organism>
<dbReference type="InterPro" id="IPR014030">
    <property type="entry name" value="Ketoacyl_synth_N"/>
</dbReference>
<proteinExistence type="predicted"/>
<dbReference type="Pfam" id="PF00109">
    <property type="entry name" value="ketoacyl-synt"/>
    <property type="match status" value="1"/>
</dbReference>
<keyword evidence="3" id="KW-1185">Reference proteome</keyword>
<dbReference type="SUPFAM" id="SSF53901">
    <property type="entry name" value="Thiolase-like"/>
    <property type="match status" value="1"/>
</dbReference>
<protein>
    <recommendedName>
        <fullName evidence="1">Beta-ketoacyl synthase-like N-terminal domain-containing protein</fullName>
    </recommendedName>
</protein>
<dbReference type="AlphaFoldDB" id="A0A5E4QGX3"/>
<reference evidence="2 3" key="1">
    <citation type="submission" date="2017-07" db="EMBL/GenBank/DDBJ databases">
        <authorList>
            <person name="Talla V."/>
            <person name="Backstrom N."/>
        </authorList>
    </citation>
    <scope>NUCLEOTIDE SEQUENCE [LARGE SCALE GENOMIC DNA]</scope>
</reference>
<evidence type="ECO:0000313" key="3">
    <source>
        <dbReference type="Proteomes" id="UP000324832"/>
    </source>
</evidence>
<name>A0A5E4QGX3_9NEOP</name>